<dbReference type="CDD" id="cd06223">
    <property type="entry name" value="PRTases_typeI"/>
    <property type="match status" value="1"/>
</dbReference>
<comment type="caution">
    <text evidence="3">The sequence shown here is derived from an EMBL/GenBank/DDBJ whole genome shotgun (WGS) entry which is preliminary data.</text>
</comment>
<dbReference type="SUPFAM" id="SSF53271">
    <property type="entry name" value="PRTase-like"/>
    <property type="match status" value="1"/>
</dbReference>
<protein>
    <submittedName>
        <fullName evidence="3">ComF family protein</fullName>
    </submittedName>
</protein>
<reference evidence="3 4" key="1">
    <citation type="submission" date="2020-08" db="EMBL/GenBank/DDBJ databases">
        <title>Novel species isolated from subtropical streams in China.</title>
        <authorList>
            <person name="Lu H."/>
        </authorList>
    </citation>
    <scope>NUCLEOTIDE SEQUENCE [LARGE SCALE GENOMIC DNA]</scope>
    <source>
        <strain evidence="3 4">CCTCC AB 2015119</strain>
    </source>
</reference>
<dbReference type="Proteomes" id="UP000637632">
    <property type="component" value="Unassembled WGS sequence"/>
</dbReference>
<accession>A0ABR6XJU7</accession>
<evidence type="ECO:0000313" key="3">
    <source>
        <dbReference type="EMBL" id="MBC3812611.1"/>
    </source>
</evidence>
<comment type="similarity">
    <text evidence="1">Belongs to the ComF/GntX family.</text>
</comment>
<dbReference type="PANTHER" id="PTHR47505">
    <property type="entry name" value="DNA UTILIZATION PROTEIN YHGH"/>
    <property type="match status" value="1"/>
</dbReference>
<dbReference type="EMBL" id="JACOFT010000005">
    <property type="protein sequence ID" value="MBC3812611.1"/>
    <property type="molecule type" value="Genomic_DNA"/>
</dbReference>
<evidence type="ECO:0000313" key="4">
    <source>
        <dbReference type="Proteomes" id="UP000637632"/>
    </source>
</evidence>
<dbReference type="InterPro" id="IPR051910">
    <property type="entry name" value="ComF/GntX_DNA_util-trans"/>
</dbReference>
<evidence type="ECO:0000256" key="1">
    <source>
        <dbReference type="ARBA" id="ARBA00008007"/>
    </source>
</evidence>
<gene>
    <name evidence="3" type="ORF">H8K26_14275</name>
</gene>
<dbReference type="Pfam" id="PF00156">
    <property type="entry name" value="Pribosyltran"/>
    <property type="match status" value="1"/>
</dbReference>
<organism evidence="3 4">
    <name type="scientific">Undibacterium aquatile</name>
    <dbReference type="NCBI Taxonomy" id="1537398"/>
    <lineage>
        <taxon>Bacteria</taxon>
        <taxon>Pseudomonadati</taxon>
        <taxon>Pseudomonadota</taxon>
        <taxon>Betaproteobacteria</taxon>
        <taxon>Burkholderiales</taxon>
        <taxon>Oxalobacteraceae</taxon>
        <taxon>Undibacterium</taxon>
    </lineage>
</organism>
<feature type="domain" description="Phosphoribosyltransferase" evidence="2">
    <location>
        <begin position="146"/>
        <end position="245"/>
    </location>
</feature>
<name>A0ABR6XJU7_9BURK</name>
<dbReference type="InterPro" id="IPR000836">
    <property type="entry name" value="PRTase_dom"/>
</dbReference>
<keyword evidence="4" id="KW-1185">Reference proteome</keyword>
<dbReference type="Gene3D" id="3.40.50.2020">
    <property type="match status" value="1"/>
</dbReference>
<proteinExistence type="inferred from homology"/>
<evidence type="ECO:0000259" key="2">
    <source>
        <dbReference type="Pfam" id="PF00156"/>
    </source>
</evidence>
<sequence>MHLRQILHKSWQASLTQLLPCSCALCHAQNPDVICEQCLITYFPRDICRCEQCGLSMPPGANTPRCGDCLQNPPAFDSTIVACDYEAPQDRLVLSLKFGHHLALAPVFAAMLRDAILRQQHQDLPDFLCVVPLSQNRLTERGFNQALEIARPLAQHLGIPLHPQTLHKTRETAKQSSLAPDARMRNVKNAFVPDDQLLQTIKGRHIGIVDDVITTGMTLHEIATMLKRFGARKVSNYVFARTPHHTY</sequence>
<dbReference type="PANTHER" id="PTHR47505:SF1">
    <property type="entry name" value="DNA UTILIZATION PROTEIN YHGH"/>
    <property type="match status" value="1"/>
</dbReference>
<dbReference type="InterPro" id="IPR029057">
    <property type="entry name" value="PRTase-like"/>
</dbReference>